<evidence type="ECO:0008006" key="3">
    <source>
        <dbReference type="Google" id="ProtNLM"/>
    </source>
</evidence>
<dbReference type="AlphaFoldDB" id="A0A699IJR9"/>
<feature type="compositionally biased region" description="Polar residues" evidence="1">
    <location>
        <begin position="268"/>
        <end position="279"/>
    </location>
</feature>
<feature type="compositionally biased region" description="Basic and acidic residues" evidence="1">
    <location>
        <begin position="280"/>
        <end position="302"/>
    </location>
</feature>
<comment type="caution">
    <text evidence="2">The sequence shown here is derived from an EMBL/GenBank/DDBJ whole genome shotgun (WGS) entry which is preliminary data.</text>
</comment>
<dbReference type="Pfam" id="PF14223">
    <property type="entry name" value="Retrotran_gag_2"/>
    <property type="match status" value="1"/>
</dbReference>
<evidence type="ECO:0000256" key="1">
    <source>
        <dbReference type="SAM" id="MobiDB-lite"/>
    </source>
</evidence>
<feature type="region of interest" description="Disordered" evidence="1">
    <location>
        <begin position="268"/>
        <end position="302"/>
    </location>
</feature>
<gene>
    <name evidence="2" type="ORF">Tci_516001</name>
</gene>
<reference evidence="2" key="1">
    <citation type="journal article" date="2019" name="Sci. Rep.">
        <title>Draft genome of Tanacetum cinerariifolium, the natural source of mosquito coil.</title>
        <authorList>
            <person name="Yamashiro T."/>
            <person name="Shiraishi A."/>
            <person name="Satake H."/>
            <person name="Nakayama K."/>
        </authorList>
    </citation>
    <scope>NUCLEOTIDE SEQUENCE</scope>
</reference>
<name>A0A699IJR9_TANCI</name>
<proteinExistence type="predicted"/>
<sequence length="302" mass="34787">MSRDMLTVGSTMRIPFLYRGEYSQWVERFMNYLEEQIDGEAMINCIKKCDQPLPHVTQVYTVGTSSTEQPPLKDKSMWSDQEKKIQKVDRLARSLLIQGLSNDIYSLIDSNKTAKDLWDALARHMFGSEYGEEDRKAAVLYEYETFKATEGELLLNTCIRYLQYATMMRQNKNLIDINIDAVYNILKQNQGDVNDVIGLKKKTVVVTSDLLAFIAEKIKVSKRKEKVVVSSDSEGGDADDFSELKKITALLAKTFNRRKFYSKPINNNLRTSFTSQSANKKQEFVKSNEKKVEKKMMRKSET</sequence>
<evidence type="ECO:0000313" key="2">
    <source>
        <dbReference type="EMBL" id="GEZ44028.1"/>
    </source>
</evidence>
<accession>A0A699IJR9</accession>
<dbReference type="EMBL" id="BKCJ010279188">
    <property type="protein sequence ID" value="GEZ44028.1"/>
    <property type="molecule type" value="Genomic_DNA"/>
</dbReference>
<protein>
    <recommendedName>
        <fullName evidence="3">DUF4219 domain-containing protein/UBN2 domain-containing protein</fullName>
    </recommendedName>
</protein>
<organism evidence="2">
    <name type="scientific">Tanacetum cinerariifolium</name>
    <name type="common">Dalmatian daisy</name>
    <name type="synonym">Chrysanthemum cinerariifolium</name>
    <dbReference type="NCBI Taxonomy" id="118510"/>
    <lineage>
        <taxon>Eukaryota</taxon>
        <taxon>Viridiplantae</taxon>
        <taxon>Streptophyta</taxon>
        <taxon>Embryophyta</taxon>
        <taxon>Tracheophyta</taxon>
        <taxon>Spermatophyta</taxon>
        <taxon>Magnoliopsida</taxon>
        <taxon>eudicotyledons</taxon>
        <taxon>Gunneridae</taxon>
        <taxon>Pentapetalae</taxon>
        <taxon>asterids</taxon>
        <taxon>campanulids</taxon>
        <taxon>Asterales</taxon>
        <taxon>Asteraceae</taxon>
        <taxon>Asteroideae</taxon>
        <taxon>Anthemideae</taxon>
        <taxon>Anthemidinae</taxon>
        <taxon>Tanacetum</taxon>
    </lineage>
</organism>